<comment type="function">
    <text evidence="5">Could be a nuclease involved in processing of the 5'-end of pre-16S rRNA.</text>
</comment>
<evidence type="ECO:0000256" key="1">
    <source>
        <dbReference type="ARBA" id="ARBA00022490"/>
    </source>
</evidence>
<dbReference type="PANTHER" id="PTHR33317:SF4">
    <property type="entry name" value="POLYNUCLEOTIDYL TRANSFERASE, RIBONUCLEASE H-LIKE SUPERFAMILY PROTEIN"/>
    <property type="match status" value="1"/>
</dbReference>
<gene>
    <name evidence="8" type="primary">ruvX</name>
    <name evidence="8" type="ORF">K8V20_12190</name>
</gene>
<keyword evidence="4 5" id="KW-0378">Hydrolase</keyword>
<evidence type="ECO:0000313" key="8">
    <source>
        <dbReference type="EMBL" id="HJG29388.1"/>
    </source>
</evidence>
<reference evidence="8" key="2">
    <citation type="submission" date="2021-09" db="EMBL/GenBank/DDBJ databases">
        <authorList>
            <person name="Gilroy R."/>
        </authorList>
    </citation>
    <scope>NUCLEOTIDE SEQUENCE</scope>
    <source>
        <strain evidence="8">ChiBcec21-2208</strain>
    </source>
</reference>
<protein>
    <recommendedName>
        <fullName evidence="5">Putative pre-16S rRNA nuclease</fullName>
        <ecNumber evidence="5">3.1.-.-</ecNumber>
    </recommendedName>
</protein>
<dbReference type="Pfam" id="PF03652">
    <property type="entry name" value="RuvX"/>
    <property type="match status" value="1"/>
</dbReference>
<dbReference type="GO" id="GO:0016788">
    <property type="term" value="F:hydrolase activity, acting on ester bonds"/>
    <property type="evidence" value="ECO:0007669"/>
    <property type="project" value="UniProtKB-UniRule"/>
</dbReference>
<feature type="domain" description="YqgF/RNase H-like" evidence="7">
    <location>
        <begin position="1"/>
        <end position="102"/>
    </location>
</feature>
<evidence type="ECO:0000313" key="9">
    <source>
        <dbReference type="Proteomes" id="UP000782880"/>
    </source>
</evidence>
<dbReference type="CDD" id="cd16964">
    <property type="entry name" value="YqgF"/>
    <property type="match status" value="1"/>
</dbReference>
<dbReference type="InterPro" id="IPR005227">
    <property type="entry name" value="YqgF"/>
</dbReference>
<dbReference type="InterPro" id="IPR037027">
    <property type="entry name" value="YqgF/RNaseH-like_dom_sf"/>
</dbReference>
<sequence length="160" mass="17141">MKWLAVDYGDARTGLAGCDASETITSPITPQIEEKSMNKVAAAVVQVAAARGAEGIVCGLPKNMDGTEGSRAAKSRRFAQRLANAAGCPVVLWDERRTTVSAAAILADNDTFGQKRKERLDSVSAAVILESFLNWRSHHPGEEPPEQLVPQPPEDSKVSQ</sequence>
<keyword evidence="3 5" id="KW-0540">Nuclease</keyword>
<evidence type="ECO:0000259" key="7">
    <source>
        <dbReference type="SMART" id="SM00732"/>
    </source>
</evidence>
<keyword evidence="1 5" id="KW-0963">Cytoplasm</keyword>
<reference evidence="8" key="1">
    <citation type="journal article" date="2021" name="PeerJ">
        <title>Extensive microbial diversity within the chicken gut microbiome revealed by metagenomics and culture.</title>
        <authorList>
            <person name="Gilroy R."/>
            <person name="Ravi A."/>
            <person name="Getino M."/>
            <person name="Pursley I."/>
            <person name="Horton D.L."/>
            <person name="Alikhan N.F."/>
            <person name="Baker D."/>
            <person name="Gharbi K."/>
            <person name="Hall N."/>
            <person name="Watson M."/>
            <person name="Adriaenssens E.M."/>
            <person name="Foster-Nyarko E."/>
            <person name="Jarju S."/>
            <person name="Secka A."/>
            <person name="Antonio M."/>
            <person name="Oren A."/>
            <person name="Chaudhuri R.R."/>
            <person name="La Ragione R."/>
            <person name="Hildebrand F."/>
            <person name="Pallen M.J."/>
        </authorList>
    </citation>
    <scope>NUCLEOTIDE SEQUENCE</scope>
    <source>
        <strain evidence="8">ChiBcec21-2208</strain>
    </source>
</reference>
<evidence type="ECO:0000256" key="6">
    <source>
        <dbReference type="SAM" id="MobiDB-lite"/>
    </source>
</evidence>
<dbReference type="PANTHER" id="PTHR33317">
    <property type="entry name" value="POLYNUCLEOTIDYL TRANSFERASE, RIBONUCLEASE H-LIKE SUPERFAMILY PROTEIN"/>
    <property type="match status" value="1"/>
</dbReference>
<dbReference type="GO" id="GO:0000967">
    <property type="term" value="P:rRNA 5'-end processing"/>
    <property type="evidence" value="ECO:0007669"/>
    <property type="project" value="UniProtKB-UniRule"/>
</dbReference>
<keyword evidence="2 5" id="KW-0690">Ribosome biogenesis</keyword>
<dbReference type="EC" id="3.1.-.-" evidence="5"/>
<dbReference type="SMART" id="SM00732">
    <property type="entry name" value="YqgFc"/>
    <property type="match status" value="1"/>
</dbReference>
<dbReference type="HAMAP" id="MF_00651">
    <property type="entry name" value="Nuclease_YqgF"/>
    <property type="match status" value="1"/>
</dbReference>
<dbReference type="InterPro" id="IPR012337">
    <property type="entry name" value="RNaseH-like_sf"/>
</dbReference>
<comment type="similarity">
    <text evidence="5">Belongs to the YqgF HJR family.</text>
</comment>
<dbReference type="AlphaFoldDB" id="A0A921IMN4"/>
<name>A0A921IMN4_9FIRM</name>
<dbReference type="EMBL" id="DYVE01000313">
    <property type="protein sequence ID" value="HJG29388.1"/>
    <property type="molecule type" value="Genomic_DNA"/>
</dbReference>
<proteinExistence type="inferred from homology"/>
<organism evidence="8 9">
    <name type="scientific">Subdoligranulum variabile</name>
    <dbReference type="NCBI Taxonomy" id="214851"/>
    <lineage>
        <taxon>Bacteria</taxon>
        <taxon>Bacillati</taxon>
        <taxon>Bacillota</taxon>
        <taxon>Clostridia</taxon>
        <taxon>Eubacteriales</taxon>
        <taxon>Oscillospiraceae</taxon>
        <taxon>Subdoligranulum</taxon>
    </lineage>
</organism>
<comment type="caution">
    <text evidence="8">The sequence shown here is derived from an EMBL/GenBank/DDBJ whole genome shotgun (WGS) entry which is preliminary data.</text>
</comment>
<dbReference type="SUPFAM" id="SSF53098">
    <property type="entry name" value="Ribonuclease H-like"/>
    <property type="match status" value="1"/>
</dbReference>
<feature type="region of interest" description="Disordered" evidence="6">
    <location>
        <begin position="136"/>
        <end position="160"/>
    </location>
</feature>
<dbReference type="Proteomes" id="UP000782880">
    <property type="component" value="Unassembled WGS sequence"/>
</dbReference>
<comment type="subcellular location">
    <subcellularLocation>
        <location evidence="5">Cytoplasm</location>
    </subcellularLocation>
</comment>
<evidence type="ECO:0000256" key="3">
    <source>
        <dbReference type="ARBA" id="ARBA00022722"/>
    </source>
</evidence>
<evidence type="ECO:0000256" key="4">
    <source>
        <dbReference type="ARBA" id="ARBA00022801"/>
    </source>
</evidence>
<dbReference type="GO" id="GO:0004518">
    <property type="term" value="F:nuclease activity"/>
    <property type="evidence" value="ECO:0007669"/>
    <property type="project" value="UniProtKB-KW"/>
</dbReference>
<evidence type="ECO:0000256" key="2">
    <source>
        <dbReference type="ARBA" id="ARBA00022517"/>
    </source>
</evidence>
<evidence type="ECO:0000256" key="5">
    <source>
        <dbReference type="HAMAP-Rule" id="MF_00651"/>
    </source>
</evidence>
<dbReference type="Gene3D" id="3.30.420.140">
    <property type="entry name" value="YqgF/RNase H-like domain"/>
    <property type="match status" value="1"/>
</dbReference>
<dbReference type="InterPro" id="IPR006641">
    <property type="entry name" value="YqgF/RNaseH-like_dom"/>
</dbReference>
<accession>A0A921IMN4</accession>
<dbReference type="NCBIfam" id="TIGR00250">
    <property type="entry name" value="RNAse_H_YqgF"/>
    <property type="match status" value="1"/>
</dbReference>
<dbReference type="GO" id="GO:0005829">
    <property type="term" value="C:cytosol"/>
    <property type="evidence" value="ECO:0007669"/>
    <property type="project" value="TreeGrafter"/>
</dbReference>